<reference evidence="8 9" key="1">
    <citation type="submission" date="2017-01" db="EMBL/GenBank/DDBJ databases">
        <title>First insights into the biology of 'candidatus Vampirococcus archaeovorus'.</title>
        <authorList>
            <person name="Kizina J."/>
            <person name="Jordan S."/>
            <person name="Stueber K."/>
            <person name="Reinhardt R."/>
            <person name="Harder J."/>
        </authorList>
    </citation>
    <scope>NUCLEOTIDE SEQUENCE [LARGE SCALE GENOMIC DNA]</scope>
    <source>
        <strain evidence="8 9">LiM</strain>
    </source>
</reference>
<keyword evidence="4" id="KW-0408">Iron</keyword>
<evidence type="ECO:0000259" key="7">
    <source>
        <dbReference type="Pfam" id="PF04055"/>
    </source>
</evidence>
<dbReference type="GO" id="GO:0051536">
    <property type="term" value="F:iron-sulfur cluster binding"/>
    <property type="evidence" value="ECO:0007669"/>
    <property type="project" value="UniProtKB-KW"/>
</dbReference>
<dbReference type="PANTHER" id="PTHR43273">
    <property type="entry name" value="ANAEROBIC SULFATASE-MATURATING ENZYME HOMOLOG ASLB-RELATED"/>
    <property type="match status" value="1"/>
</dbReference>
<dbReference type="InterPro" id="IPR023885">
    <property type="entry name" value="4Fe4S-binding_SPASM_dom"/>
</dbReference>
<comment type="cofactor">
    <cofactor evidence="1">
        <name>[4Fe-4S] cluster</name>
        <dbReference type="ChEBI" id="CHEBI:49883"/>
    </cofactor>
</comment>
<keyword evidence="5" id="KW-0411">Iron-sulfur</keyword>
<dbReference type="GO" id="GO:0046872">
    <property type="term" value="F:metal ion binding"/>
    <property type="evidence" value="ECO:0007669"/>
    <property type="project" value="UniProtKB-KW"/>
</dbReference>
<dbReference type="Proteomes" id="UP000287243">
    <property type="component" value="Chromosome"/>
</dbReference>
<dbReference type="SUPFAM" id="SSF102114">
    <property type="entry name" value="Radical SAM enzymes"/>
    <property type="match status" value="1"/>
</dbReference>
<dbReference type="NCBIfam" id="TIGR04085">
    <property type="entry name" value="rSAM_more_4Fe4S"/>
    <property type="match status" value="1"/>
</dbReference>
<protein>
    <recommendedName>
        <fullName evidence="7">Radical SAM core domain-containing protein</fullName>
    </recommendedName>
</protein>
<evidence type="ECO:0000313" key="8">
    <source>
        <dbReference type="EMBL" id="QAT17822.1"/>
    </source>
</evidence>
<evidence type="ECO:0000256" key="2">
    <source>
        <dbReference type="ARBA" id="ARBA00022691"/>
    </source>
</evidence>
<gene>
    <name evidence="8" type="ORF">BU251_08850</name>
</gene>
<keyword evidence="3" id="KW-0479">Metal-binding</keyword>
<dbReference type="Gene3D" id="3.20.20.70">
    <property type="entry name" value="Aldolase class I"/>
    <property type="match status" value="1"/>
</dbReference>
<dbReference type="GO" id="GO:0016491">
    <property type="term" value="F:oxidoreductase activity"/>
    <property type="evidence" value="ECO:0007669"/>
    <property type="project" value="InterPro"/>
</dbReference>
<evidence type="ECO:0000256" key="3">
    <source>
        <dbReference type="ARBA" id="ARBA00022723"/>
    </source>
</evidence>
<sequence>MPVFELKNSKACGDLPLQCREVIKRYKAEGMFDIGSITDGKQEYTTVYFLMTQDCNLRCAYCYQPKEFRQKDSGITRDVIDAAEDWASRTFDERRVKFSIFGGEPFLNFPMVQYLCDTYCMYRYVVTTNGLVLLNDPGIREWVLRHKYHLNLSVSISALRGVLGEGYLDKAGEVLDLVKANGGDVHYVVDDSERPGIYEEIIRLYEYGVPVVRISSARHWDMVRDKNEQFKDLFRRVADYVYFSGKPKFGRSQWDIALKNNIYRKLKGIALKDVPPTFCGCGYLYLAVNNKGEIYPCDFFANYPEFKIGDVWSGFNDTAFFFKKMGDWIDELYEHCRDCEVCFDGDIRCCPRAMCLAENYTVTGNPLKPAANHCWANRIETATYEYIAKKAIETGIDVLYHKGAVRK</sequence>
<dbReference type="InterPro" id="IPR013785">
    <property type="entry name" value="Aldolase_TIM"/>
</dbReference>
<keyword evidence="9" id="KW-1185">Reference proteome</keyword>
<dbReference type="EMBL" id="CP019384">
    <property type="protein sequence ID" value="QAT17822.1"/>
    <property type="molecule type" value="Genomic_DNA"/>
</dbReference>
<dbReference type="InterPro" id="IPR058240">
    <property type="entry name" value="rSAM_sf"/>
</dbReference>
<evidence type="ECO:0000256" key="4">
    <source>
        <dbReference type="ARBA" id="ARBA00023004"/>
    </source>
</evidence>
<dbReference type="AlphaFoldDB" id="A0A410P6U3"/>
<dbReference type="PANTHER" id="PTHR43273:SF3">
    <property type="entry name" value="ANAEROBIC SULFATASE-MATURATING ENZYME HOMOLOG ASLB-RELATED"/>
    <property type="match status" value="1"/>
</dbReference>
<evidence type="ECO:0000256" key="5">
    <source>
        <dbReference type="ARBA" id="ARBA00023014"/>
    </source>
</evidence>
<evidence type="ECO:0000256" key="1">
    <source>
        <dbReference type="ARBA" id="ARBA00001966"/>
    </source>
</evidence>
<proteinExistence type="inferred from homology"/>
<accession>A0A410P6U3</accession>
<dbReference type="KEGG" id="vai:BU251_08850"/>
<dbReference type="RefSeq" id="WP_128700788.1">
    <property type="nucleotide sequence ID" value="NZ_CP019384.1"/>
</dbReference>
<organism evidence="8 9">
    <name type="scientific">Velamenicoccus archaeovorus</name>
    <dbReference type="NCBI Taxonomy" id="1930593"/>
    <lineage>
        <taxon>Bacteria</taxon>
        <taxon>Pseudomonadati</taxon>
        <taxon>Candidatus Omnitrophota</taxon>
        <taxon>Candidatus Velamenicoccus</taxon>
    </lineage>
</organism>
<comment type="similarity">
    <text evidence="6">Belongs to the radical SAM superfamily. Anaerobic sulfatase-maturating enzyme family.</text>
</comment>
<evidence type="ECO:0000313" key="9">
    <source>
        <dbReference type="Proteomes" id="UP000287243"/>
    </source>
</evidence>
<feature type="domain" description="Radical SAM core" evidence="7">
    <location>
        <begin position="51"/>
        <end position="133"/>
    </location>
</feature>
<dbReference type="Pfam" id="PF04055">
    <property type="entry name" value="Radical_SAM"/>
    <property type="match status" value="1"/>
</dbReference>
<evidence type="ECO:0000256" key="6">
    <source>
        <dbReference type="ARBA" id="ARBA00023601"/>
    </source>
</evidence>
<name>A0A410P6U3_VELA1</name>
<dbReference type="SFLD" id="SFLDS00029">
    <property type="entry name" value="Radical_SAM"/>
    <property type="match status" value="1"/>
</dbReference>
<keyword evidence="2" id="KW-0949">S-adenosyl-L-methionine</keyword>
<dbReference type="InterPro" id="IPR023867">
    <property type="entry name" value="Sulphatase_maturase_rSAM"/>
</dbReference>
<dbReference type="SFLD" id="SFLDG01067">
    <property type="entry name" value="SPASM/twitch_domain_containing"/>
    <property type="match status" value="1"/>
</dbReference>
<dbReference type="OrthoDB" id="9808591at2"/>
<dbReference type="InterPro" id="IPR007197">
    <property type="entry name" value="rSAM"/>
</dbReference>